<dbReference type="Proteomes" id="UP000515211">
    <property type="component" value="Chromosome 6"/>
</dbReference>
<accession>A0A9C6U0E3</accession>
<sequence>MSTKIPSGLGWVDPVPLRVPSVPGSGGGKVSWVSFRANQGRKFCSLYDESFHDFKNFYFKVRAVGDVRPFFLDESGEPSFPLCWQENIVSAKYTFESLDEVEQAFVGVVSSLWDRAPHLDTKKMLGDPSLLRSELEMSSQADSMKFLRRTKKSVAARNLEAGDASARSSPQKTTIGVQTRLKTIPTPQFRALSQDPPTSGPATSSPPPFSGPPPKKQKTSQELAGFNDKDFDALGVFPIWTFSVSPSGCGRRSSRD</sequence>
<proteinExistence type="predicted"/>
<protein>
    <submittedName>
        <fullName evidence="3">Uncharacterized protein LOC127748462</fullName>
    </submittedName>
</protein>
<reference evidence="2" key="1">
    <citation type="journal article" date="2016" name="Nat. Genet.">
        <title>The genome sequences of Arachis duranensis and Arachis ipaensis, the diploid ancestors of cultivated peanut.</title>
        <authorList>
            <person name="Bertioli D.J."/>
            <person name="Cannon S.B."/>
            <person name="Froenicke L."/>
            <person name="Huang G."/>
            <person name="Farmer A.D."/>
            <person name="Cannon E.K."/>
            <person name="Liu X."/>
            <person name="Gao D."/>
            <person name="Clevenger J."/>
            <person name="Dash S."/>
            <person name="Ren L."/>
            <person name="Moretzsohn M.C."/>
            <person name="Shirasawa K."/>
            <person name="Huang W."/>
            <person name="Vidigal B."/>
            <person name="Abernathy B."/>
            <person name="Chu Y."/>
            <person name="Niederhuth C.E."/>
            <person name="Umale P."/>
            <person name="Araujo A.C."/>
            <person name="Kozik A."/>
            <person name="Kim K.D."/>
            <person name="Burow M.D."/>
            <person name="Varshney R.K."/>
            <person name="Wang X."/>
            <person name="Zhang X."/>
            <person name="Barkley N."/>
            <person name="Guimaraes P.M."/>
            <person name="Isobe S."/>
            <person name="Guo B."/>
            <person name="Liao B."/>
            <person name="Stalker H.T."/>
            <person name="Schmitz R.J."/>
            <person name="Scheffler B.E."/>
            <person name="Leal-Bertioli S.C."/>
            <person name="Xun X."/>
            <person name="Jackson S.A."/>
            <person name="Michelmore R."/>
            <person name="Ozias-Akins P."/>
        </authorList>
    </citation>
    <scope>NUCLEOTIDE SEQUENCE [LARGE SCALE GENOMIC DNA]</scope>
    <source>
        <strain evidence="2">cv. V14167</strain>
    </source>
</reference>
<dbReference type="RefSeq" id="XP_052118978.1">
    <property type="nucleotide sequence ID" value="XM_052263018.1"/>
</dbReference>
<feature type="compositionally biased region" description="Pro residues" evidence="1">
    <location>
        <begin position="204"/>
        <end position="214"/>
    </location>
</feature>
<dbReference type="KEGG" id="adu:127748462"/>
<evidence type="ECO:0000313" key="3">
    <source>
        <dbReference type="RefSeq" id="XP_052118978.1"/>
    </source>
</evidence>
<evidence type="ECO:0000256" key="1">
    <source>
        <dbReference type="SAM" id="MobiDB-lite"/>
    </source>
</evidence>
<gene>
    <name evidence="3" type="primary">LOC127748462</name>
</gene>
<keyword evidence="2" id="KW-1185">Reference proteome</keyword>
<name>A0A9C6U0E3_ARADU</name>
<reference evidence="3" key="2">
    <citation type="submission" date="2025-08" db="UniProtKB">
        <authorList>
            <consortium name="RefSeq"/>
        </authorList>
    </citation>
    <scope>IDENTIFICATION</scope>
    <source>
        <tissue evidence="3">Whole plant</tissue>
    </source>
</reference>
<feature type="compositionally biased region" description="Polar residues" evidence="1">
    <location>
        <begin position="166"/>
        <end position="181"/>
    </location>
</feature>
<dbReference type="GeneID" id="127748462"/>
<dbReference type="AlphaFoldDB" id="A0A9C6U0E3"/>
<organism evidence="2 3">
    <name type="scientific">Arachis duranensis</name>
    <name type="common">Wild peanut</name>
    <dbReference type="NCBI Taxonomy" id="130453"/>
    <lineage>
        <taxon>Eukaryota</taxon>
        <taxon>Viridiplantae</taxon>
        <taxon>Streptophyta</taxon>
        <taxon>Embryophyta</taxon>
        <taxon>Tracheophyta</taxon>
        <taxon>Spermatophyta</taxon>
        <taxon>Magnoliopsida</taxon>
        <taxon>eudicotyledons</taxon>
        <taxon>Gunneridae</taxon>
        <taxon>Pentapetalae</taxon>
        <taxon>rosids</taxon>
        <taxon>fabids</taxon>
        <taxon>Fabales</taxon>
        <taxon>Fabaceae</taxon>
        <taxon>Papilionoideae</taxon>
        <taxon>50 kb inversion clade</taxon>
        <taxon>dalbergioids sensu lato</taxon>
        <taxon>Dalbergieae</taxon>
        <taxon>Pterocarpus clade</taxon>
        <taxon>Arachis</taxon>
    </lineage>
</organism>
<feature type="region of interest" description="Disordered" evidence="1">
    <location>
        <begin position="158"/>
        <end position="227"/>
    </location>
</feature>
<evidence type="ECO:0000313" key="2">
    <source>
        <dbReference type="Proteomes" id="UP000515211"/>
    </source>
</evidence>